<dbReference type="InParanoid" id="A0A673A8Z5"/>
<keyword evidence="10" id="KW-1185">Reference proteome</keyword>
<evidence type="ECO:0000313" key="10">
    <source>
        <dbReference type="Proteomes" id="UP000472271"/>
    </source>
</evidence>
<protein>
    <submittedName>
        <fullName evidence="9">Uncharacterized LOC115419769</fullName>
    </submittedName>
</protein>
<keyword evidence="5" id="KW-0804">Transcription</keyword>
<dbReference type="Ensembl" id="ENSSORT00005026814.1">
    <property type="protein sequence ID" value="ENSSORP00005026045.1"/>
    <property type="gene ID" value="ENSSORG00005012517.1"/>
</dbReference>
<gene>
    <name evidence="9" type="primary">LOC115419769</name>
</gene>
<keyword evidence="4" id="KW-0238">DNA-binding</keyword>
<dbReference type="GO" id="GO:0003723">
    <property type="term" value="F:RNA binding"/>
    <property type="evidence" value="ECO:0007669"/>
    <property type="project" value="InterPro"/>
</dbReference>
<evidence type="ECO:0000256" key="7">
    <source>
        <dbReference type="SAM" id="MobiDB-lite"/>
    </source>
</evidence>
<evidence type="ECO:0000259" key="8">
    <source>
        <dbReference type="PROSITE" id="PS51148"/>
    </source>
</evidence>
<reference evidence="9" key="2">
    <citation type="submission" date="2025-08" db="UniProtKB">
        <authorList>
            <consortium name="Ensembl"/>
        </authorList>
    </citation>
    <scope>IDENTIFICATION</scope>
</reference>
<dbReference type="PANTHER" id="PTHR13392">
    <property type="entry name" value="ATAXIN 1"/>
    <property type="match status" value="1"/>
</dbReference>
<dbReference type="Pfam" id="PF08517">
    <property type="entry name" value="AXH"/>
    <property type="match status" value="1"/>
</dbReference>
<feature type="compositionally biased region" description="Polar residues" evidence="7">
    <location>
        <begin position="437"/>
        <end position="446"/>
    </location>
</feature>
<dbReference type="SMART" id="SM00536">
    <property type="entry name" value="AXH"/>
    <property type="match status" value="1"/>
</dbReference>
<dbReference type="InterPro" id="IPR043404">
    <property type="entry name" value="ATAXIN1-like"/>
</dbReference>
<dbReference type="GeneID" id="115419769"/>
<dbReference type="GO" id="GO:0000122">
    <property type="term" value="P:negative regulation of transcription by RNA polymerase II"/>
    <property type="evidence" value="ECO:0007669"/>
    <property type="project" value="TreeGrafter"/>
</dbReference>
<dbReference type="GO" id="GO:0007399">
    <property type="term" value="P:nervous system development"/>
    <property type="evidence" value="ECO:0007669"/>
    <property type="project" value="TreeGrafter"/>
</dbReference>
<feature type="region of interest" description="Disordered" evidence="7">
    <location>
        <begin position="1"/>
        <end position="44"/>
    </location>
</feature>
<dbReference type="GO" id="GO:0005634">
    <property type="term" value="C:nucleus"/>
    <property type="evidence" value="ECO:0007669"/>
    <property type="project" value="UniProtKB-SubCell"/>
</dbReference>
<reference evidence="9" key="3">
    <citation type="submission" date="2025-09" db="UniProtKB">
        <authorList>
            <consortium name="Ensembl"/>
        </authorList>
    </citation>
    <scope>IDENTIFICATION</scope>
</reference>
<keyword evidence="3" id="KW-0805">Transcription regulation</keyword>
<dbReference type="RefSeq" id="XP_029990622.1">
    <property type="nucleotide sequence ID" value="XM_030134762.1"/>
</dbReference>
<dbReference type="AlphaFoldDB" id="A0A673A8Z5"/>
<name>A0A673A8Z5_9TELE</name>
<keyword evidence="6" id="KW-0539">Nucleus</keyword>
<keyword evidence="2" id="KW-0678">Repressor</keyword>
<dbReference type="InterPro" id="IPR036096">
    <property type="entry name" value="Ataxin_AXH_dom_sf"/>
</dbReference>
<sequence>MSSPSNPALVADRDSLPLKKRDQRPSSPPQQQQQCDDTTFKAPYPYKSQNEYKTRHSSLFQPIPRRVSSLYQPWMQTQTSSRSKPHVLSAFREHHGWAEWRDMTPLHPGWDLSHHYQLNTHLSEHPREAGHYPSHLRHPSRFSPVSIETGGFHRFGAGYSWEQLKTLRDKGSSTERDSNGRSKAPYVRRKDRKSEYLTRGEKASTCLPHSAFDDLTLQQNMFHKASKIHNHSVSKVCPGDNLKSTYTSMTEDSLRPSLLPPTELTCASSSSSSSSSPSHFPWLLPHFLAGSLIELRDGQLRRVEHLQTEDFLLGSLACPDLRLSCCTVQSISPSASSATISRLLILLHDQQSQELVDVYVEYPFFVRERGWSSCSPQRTARLCGLKCRQLSVGDVCLALTPVSAPTPRPSANLEPTTPPGRSEGGCEPLEVSHPHTALSTKCSSGPQRPAAGQRKEPEGVRRRHYSAPELRRPGTNCT</sequence>
<organism evidence="9 10">
    <name type="scientific">Sphaeramia orbicularis</name>
    <name type="common">orbiculate cardinalfish</name>
    <dbReference type="NCBI Taxonomy" id="375764"/>
    <lineage>
        <taxon>Eukaryota</taxon>
        <taxon>Metazoa</taxon>
        <taxon>Chordata</taxon>
        <taxon>Craniata</taxon>
        <taxon>Vertebrata</taxon>
        <taxon>Euteleostomi</taxon>
        <taxon>Actinopterygii</taxon>
        <taxon>Neopterygii</taxon>
        <taxon>Teleostei</taxon>
        <taxon>Neoteleostei</taxon>
        <taxon>Acanthomorphata</taxon>
        <taxon>Gobiaria</taxon>
        <taxon>Kurtiformes</taxon>
        <taxon>Apogonoidei</taxon>
        <taxon>Apogonidae</taxon>
        <taxon>Apogoninae</taxon>
        <taxon>Sphaeramia</taxon>
    </lineage>
</organism>
<dbReference type="OrthoDB" id="10000452at2759"/>
<dbReference type="GO" id="GO:0003677">
    <property type="term" value="F:DNA binding"/>
    <property type="evidence" value="ECO:0007669"/>
    <property type="project" value="UniProtKB-KW"/>
</dbReference>
<proteinExistence type="predicted"/>
<reference evidence="9" key="1">
    <citation type="submission" date="2019-06" db="EMBL/GenBank/DDBJ databases">
        <authorList>
            <consortium name="Wellcome Sanger Institute Data Sharing"/>
        </authorList>
    </citation>
    <scope>NUCLEOTIDE SEQUENCE [LARGE SCALE GENOMIC DNA]</scope>
</reference>
<evidence type="ECO:0000256" key="2">
    <source>
        <dbReference type="ARBA" id="ARBA00022491"/>
    </source>
</evidence>
<feature type="domain" description="AXH" evidence="8">
    <location>
        <begin position="275"/>
        <end position="407"/>
    </location>
</feature>
<feature type="region of interest" description="Disordered" evidence="7">
    <location>
        <begin position="406"/>
        <end position="478"/>
    </location>
</feature>
<dbReference type="InterPro" id="IPR003652">
    <property type="entry name" value="Ataxin_AXH_dom"/>
</dbReference>
<dbReference type="Proteomes" id="UP000472271">
    <property type="component" value="Chromosome 5"/>
</dbReference>
<dbReference type="SUPFAM" id="SSF102031">
    <property type="entry name" value="AXH domain"/>
    <property type="match status" value="1"/>
</dbReference>
<comment type="subcellular location">
    <subcellularLocation>
        <location evidence="1">Nucleus</location>
    </subcellularLocation>
</comment>
<evidence type="ECO:0000256" key="3">
    <source>
        <dbReference type="ARBA" id="ARBA00023015"/>
    </source>
</evidence>
<evidence type="ECO:0000256" key="5">
    <source>
        <dbReference type="ARBA" id="ARBA00023163"/>
    </source>
</evidence>
<feature type="compositionally biased region" description="Basic and acidic residues" evidence="7">
    <location>
        <begin position="168"/>
        <end position="180"/>
    </location>
</feature>
<evidence type="ECO:0000256" key="4">
    <source>
        <dbReference type="ARBA" id="ARBA00023125"/>
    </source>
</evidence>
<feature type="region of interest" description="Disordered" evidence="7">
    <location>
        <begin position="168"/>
        <end position="197"/>
    </location>
</feature>
<dbReference type="PROSITE" id="PS51148">
    <property type="entry name" value="AXH"/>
    <property type="match status" value="1"/>
</dbReference>
<evidence type="ECO:0000256" key="6">
    <source>
        <dbReference type="ARBA" id="ARBA00023242"/>
    </source>
</evidence>
<evidence type="ECO:0000256" key="1">
    <source>
        <dbReference type="ARBA" id="ARBA00004123"/>
    </source>
</evidence>
<feature type="compositionally biased region" description="Basic and acidic residues" evidence="7">
    <location>
        <begin position="11"/>
        <end position="24"/>
    </location>
</feature>
<dbReference type="PANTHER" id="PTHR13392:SF14">
    <property type="entry name" value="ATAXIN-1-LIKE"/>
    <property type="match status" value="1"/>
</dbReference>
<evidence type="ECO:0000313" key="9">
    <source>
        <dbReference type="Ensembl" id="ENSSORP00005026045.1"/>
    </source>
</evidence>
<accession>A0A673A8Z5</accession>